<keyword evidence="2" id="KW-1185">Reference proteome</keyword>
<dbReference type="AlphaFoldDB" id="A0A437N8I1"/>
<proteinExistence type="predicted"/>
<gene>
    <name evidence="1" type="ORF">EOE18_04980</name>
</gene>
<evidence type="ECO:0000313" key="2">
    <source>
        <dbReference type="Proteomes" id="UP000282837"/>
    </source>
</evidence>
<organism evidence="1 2">
    <name type="scientific">Novosphingobium umbonatum</name>
    <dbReference type="NCBI Taxonomy" id="1908524"/>
    <lineage>
        <taxon>Bacteria</taxon>
        <taxon>Pseudomonadati</taxon>
        <taxon>Pseudomonadota</taxon>
        <taxon>Alphaproteobacteria</taxon>
        <taxon>Sphingomonadales</taxon>
        <taxon>Sphingomonadaceae</taxon>
        <taxon>Novosphingobium</taxon>
    </lineage>
</organism>
<protein>
    <submittedName>
        <fullName evidence="1">Uncharacterized protein</fullName>
    </submittedName>
</protein>
<sequence length="86" mass="9519">MHFAWPQHFSDRTSIAGLCEISTQADSLRNPEPFCITFANEWFPNKDQNFQKDVGTSLLAWFGLIGGMHEKTPEDGSSGVSTGPVM</sequence>
<accession>A0A437N8I1</accession>
<dbReference type="EMBL" id="SACO01000003">
    <property type="protein sequence ID" value="RVU06197.1"/>
    <property type="molecule type" value="Genomic_DNA"/>
</dbReference>
<dbReference type="Proteomes" id="UP000282837">
    <property type="component" value="Unassembled WGS sequence"/>
</dbReference>
<evidence type="ECO:0000313" key="1">
    <source>
        <dbReference type="EMBL" id="RVU06197.1"/>
    </source>
</evidence>
<comment type="caution">
    <text evidence="1">The sequence shown here is derived from an EMBL/GenBank/DDBJ whole genome shotgun (WGS) entry which is preliminary data.</text>
</comment>
<name>A0A437N8I1_9SPHN</name>
<reference evidence="1 2" key="1">
    <citation type="submission" date="2019-01" db="EMBL/GenBank/DDBJ databases">
        <authorList>
            <person name="Chen W.-M."/>
        </authorList>
    </citation>
    <scope>NUCLEOTIDE SEQUENCE [LARGE SCALE GENOMIC DNA]</scope>
    <source>
        <strain evidence="1 2">FSY-9</strain>
    </source>
</reference>
<dbReference type="RefSeq" id="WP_127706855.1">
    <property type="nucleotide sequence ID" value="NZ_SACO01000003.1"/>
</dbReference>